<evidence type="ECO:0000256" key="3">
    <source>
        <dbReference type="ARBA" id="ARBA00023054"/>
    </source>
</evidence>
<accession>A0AA46DY52</accession>
<evidence type="ECO:0000313" key="9">
    <source>
        <dbReference type="Proteomes" id="UP000294678"/>
    </source>
</evidence>
<dbReference type="AlphaFoldDB" id="A0AA46DY52"/>
<feature type="domain" description="Flagellar hook-associated protein 2 C-terminal" evidence="7">
    <location>
        <begin position="610"/>
        <end position="684"/>
    </location>
</feature>
<name>A0AA46DY52_9FUSO</name>
<dbReference type="EMBL" id="SOBG01000006">
    <property type="protein sequence ID" value="TDT69187.1"/>
    <property type="molecule type" value="Genomic_DNA"/>
</dbReference>
<dbReference type="PANTHER" id="PTHR30288:SF0">
    <property type="entry name" value="FLAGELLAR HOOK-ASSOCIATED PROTEIN 2"/>
    <property type="match status" value="1"/>
</dbReference>
<dbReference type="RefSeq" id="WP_134113398.1">
    <property type="nucleotide sequence ID" value="NZ_SOBG01000006.1"/>
</dbReference>
<reference evidence="8 9" key="1">
    <citation type="submission" date="2019-03" db="EMBL/GenBank/DDBJ databases">
        <title>Genomic Encyclopedia of Type Strains, Phase IV (KMG-IV): sequencing the most valuable type-strain genomes for metagenomic binning, comparative biology and taxonomic classification.</title>
        <authorList>
            <person name="Goeker M."/>
        </authorList>
    </citation>
    <scope>NUCLEOTIDE SEQUENCE [LARGE SCALE GENOMIC DNA]</scope>
    <source>
        <strain evidence="8 9">DSM 100055</strain>
    </source>
</reference>
<proteinExistence type="inferred from homology"/>
<dbReference type="GO" id="GO:0005576">
    <property type="term" value="C:extracellular region"/>
    <property type="evidence" value="ECO:0007669"/>
    <property type="project" value="UniProtKB-SubCell"/>
</dbReference>
<dbReference type="InterPro" id="IPR040026">
    <property type="entry name" value="FliD"/>
</dbReference>
<comment type="caution">
    <text evidence="8">The sequence shown here is derived from an EMBL/GenBank/DDBJ whole genome shotgun (WGS) entry which is preliminary data.</text>
</comment>
<evidence type="ECO:0000256" key="4">
    <source>
        <dbReference type="ARBA" id="ARBA00023143"/>
    </source>
</evidence>
<dbReference type="Pfam" id="PF07195">
    <property type="entry name" value="FliD_C"/>
    <property type="match status" value="2"/>
</dbReference>
<comment type="subcellular location">
    <subcellularLocation>
        <location evidence="5">Secreted</location>
    </subcellularLocation>
    <subcellularLocation>
        <location evidence="5">Bacterial flagellum</location>
    </subcellularLocation>
</comment>
<keyword evidence="3" id="KW-0175">Coiled coil</keyword>
<feature type="domain" description="Flagellar hook-associated protein 2 C-terminal" evidence="7">
    <location>
        <begin position="340"/>
        <end position="542"/>
    </location>
</feature>
<dbReference type="InterPro" id="IPR003481">
    <property type="entry name" value="FliD_N"/>
</dbReference>
<keyword evidence="9" id="KW-1185">Reference proteome</keyword>
<sequence>MGIQLTGLASGMDTNSMVKKLVEVEKKPIETKKKEISKLEEQKKEWADIEKKINAVKIAAQTLNTSSKFNNKETSVSDETLVSAEAATNVKNGVYVIEDIHLAKPAQVSSREGLPLKEGRNSTIISSRTGIKNPNDKFLDVFFSFINKTDYSNIGFKINGVDINVTPEDTVGLFLNKINQSNAGVKAMYDSKRRRIIFESKDETSAIKIEAKDRGFLRELGLDQYNGKEIKNGVKPESFKLLKDSDYFNDVKNGYFTINGYTFNVDPTRDSLKSIISKVNNSGANVKAVYDEGSKKISFISTIPGEDMIIENDNSGLLKKLKVMQQTKSGRDKVRSLFKGQKASFKMDGVTYERNSNSIELEGLKINLKNETKDGEKVTIKVDYNTDAALEEIANLLYSYNQVVDIIEEKTKKDGILQGDTTATSLLVNLRNKMTASVNGIEDKYNQLALIGVETDAKSGKLTINESKLRQAIAEKPLEIKKLFTQKANDAKPVDLGIGNGSKTVFDPTEPLPGEIEDIRVVVGDKSYSLDNQKNPIIKKSELYKYTVSRLDLIKYIINGDVKTKDEALAKLGKKLPPNAVIIDDVTGKIEFGTPPKKGEKIYVESKKVSTTKKIGTDEGISRRMEAFLAPYTRYGGTLKNRLKYYDERIDTINDWIDETNERITRKEDVYKAQFGSMEGALQNSKSLSSWLNGQIAGL</sequence>
<organism evidence="8 9">
    <name type="scientific">Hypnocyclicus thermotrophus</name>
    <dbReference type="NCBI Taxonomy" id="1627895"/>
    <lineage>
        <taxon>Bacteria</taxon>
        <taxon>Fusobacteriati</taxon>
        <taxon>Fusobacteriota</taxon>
        <taxon>Fusobacteriia</taxon>
        <taxon>Fusobacteriales</taxon>
        <taxon>Fusobacteriaceae</taxon>
        <taxon>Hypnocyclicus</taxon>
    </lineage>
</organism>
<dbReference type="Proteomes" id="UP000294678">
    <property type="component" value="Unassembled WGS sequence"/>
</dbReference>
<comment type="function">
    <text evidence="5">Required for morphogenesis and for the elongation of the flagellar filament by facilitating polymerization of the flagellin monomers at the tip of growing filament. Forms a capping structure, which prevents flagellin subunits (transported through the central channel of the flagellum) from leaking out without polymerization at the distal end.</text>
</comment>
<dbReference type="GO" id="GO:0009421">
    <property type="term" value="C:bacterial-type flagellum filament cap"/>
    <property type="evidence" value="ECO:0007669"/>
    <property type="project" value="InterPro"/>
</dbReference>
<keyword evidence="8" id="KW-0966">Cell projection</keyword>
<keyword evidence="8" id="KW-0969">Cilium</keyword>
<evidence type="ECO:0000256" key="1">
    <source>
        <dbReference type="ARBA" id="ARBA00009764"/>
    </source>
</evidence>
<feature type="domain" description="Flagellar hook-associated protein 2 N-terminal" evidence="6">
    <location>
        <begin position="10"/>
        <end position="104"/>
    </location>
</feature>
<evidence type="ECO:0000256" key="5">
    <source>
        <dbReference type="RuleBase" id="RU362066"/>
    </source>
</evidence>
<dbReference type="InterPro" id="IPR010809">
    <property type="entry name" value="FliD_C"/>
</dbReference>
<evidence type="ECO:0000256" key="2">
    <source>
        <dbReference type="ARBA" id="ARBA00011255"/>
    </source>
</evidence>
<protein>
    <recommendedName>
        <fullName evidence="5">Flagellar hook-associated protein 2</fullName>
        <shortName evidence="5">HAP2</shortName>
    </recommendedName>
    <alternativeName>
        <fullName evidence="5">Flagellar cap protein</fullName>
    </alternativeName>
</protein>
<gene>
    <name evidence="8" type="ORF">EV215_1529</name>
</gene>
<dbReference type="GO" id="GO:0071973">
    <property type="term" value="P:bacterial-type flagellum-dependent cell motility"/>
    <property type="evidence" value="ECO:0007669"/>
    <property type="project" value="TreeGrafter"/>
</dbReference>
<keyword evidence="5" id="KW-0964">Secreted</keyword>
<keyword evidence="8" id="KW-0282">Flagellum</keyword>
<keyword evidence="4 5" id="KW-0975">Bacterial flagellum</keyword>
<dbReference type="GO" id="GO:0007155">
    <property type="term" value="P:cell adhesion"/>
    <property type="evidence" value="ECO:0007669"/>
    <property type="project" value="InterPro"/>
</dbReference>
<evidence type="ECO:0000259" key="7">
    <source>
        <dbReference type="Pfam" id="PF07195"/>
    </source>
</evidence>
<evidence type="ECO:0000313" key="8">
    <source>
        <dbReference type="EMBL" id="TDT69187.1"/>
    </source>
</evidence>
<dbReference type="Pfam" id="PF02465">
    <property type="entry name" value="FliD_N"/>
    <property type="match status" value="1"/>
</dbReference>
<comment type="similarity">
    <text evidence="1 5">Belongs to the FliD family.</text>
</comment>
<dbReference type="PANTHER" id="PTHR30288">
    <property type="entry name" value="FLAGELLAR CAP/ASSEMBLY PROTEIN FLID"/>
    <property type="match status" value="1"/>
</dbReference>
<comment type="subunit">
    <text evidence="2 5">Homopentamer.</text>
</comment>
<evidence type="ECO:0000259" key="6">
    <source>
        <dbReference type="Pfam" id="PF02465"/>
    </source>
</evidence>
<dbReference type="GO" id="GO:0009424">
    <property type="term" value="C:bacterial-type flagellum hook"/>
    <property type="evidence" value="ECO:0007669"/>
    <property type="project" value="UniProtKB-UniRule"/>
</dbReference>